<organism evidence="1 2">
    <name type="scientific">Stachybotrys elegans</name>
    <dbReference type="NCBI Taxonomy" id="80388"/>
    <lineage>
        <taxon>Eukaryota</taxon>
        <taxon>Fungi</taxon>
        <taxon>Dikarya</taxon>
        <taxon>Ascomycota</taxon>
        <taxon>Pezizomycotina</taxon>
        <taxon>Sordariomycetes</taxon>
        <taxon>Hypocreomycetidae</taxon>
        <taxon>Hypocreales</taxon>
        <taxon>Stachybotryaceae</taxon>
        <taxon>Stachybotrys</taxon>
    </lineage>
</organism>
<proteinExistence type="predicted"/>
<gene>
    <name evidence="1" type="ORF">B0I35DRAFT_446127</name>
</gene>
<name>A0A8K0WJ56_9HYPO</name>
<dbReference type="EMBL" id="JAGPNK010000028">
    <property type="protein sequence ID" value="KAH7303860.1"/>
    <property type="molecule type" value="Genomic_DNA"/>
</dbReference>
<sequence>MLSPPVSHPEHNDGLGRQFDHLAIFPQEPLPELGLTHVDQDSYGGYYGLFDMQVLAGKAAAFVGSRSNGDAGQLVPLFEKFLTLAQQDCASDPTAQPTHSCWLCIRMTLPTDVWTVPRWHTDGIMFDCTCPEPRTPHSKYAFTLLGPSTRVIAPDPMATAVLLSPSDTGDEWDQNEPDSELASRLSGYAQATLAPGQVFRFSWGHRDSPIHSEPDSTGLHRVFVSILFGGEAEIQDMCESRGAQYGCWE</sequence>
<dbReference type="AlphaFoldDB" id="A0A8K0WJ56"/>
<keyword evidence="2" id="KW-1185">Reference proteome</keyword>
<dbReference type="Proteomes" id="UP000813444">
    <property type="component" value="Unassembled WGS sequence"/>
</dbReference>
<accession>A0A8K0WJ56</accession>
<dbReference type="OrthoDB" id="10261951at2759"/>
<protein>
    <submittedName>
        <fullName evidence="1">Uncharacterized protein</fullName>
    </submittedName>
</protein>
<comment type="caution">
    <text evidence="1">The sequence shown here is derived from an EMBL/GenBank/DDBJ whole genome shotgun (WGS) entry which is preliminary data.</text>
</comment>
<evidence type="ECO:0000313" key="2">
    <source>
        <dbReference type="Proteomes" id="UP000813444"/>
    </source>
</evidence>
<reference evidence="1" key="1">
    <citation type="journal article" date="2021" name="Nat. Commun.">
        <title>Genetic determinants of endophytism in the Arabidopsis root mycobiome.</title>
        <authorList>
            <person name="Mesny F."/>
            <person name="Miyauchi S."/>
            <person name="Thiergart T."/>
            <person name="Pickel B."/>
            <person name="Atanasova L."/>
            <person name="Karlsson M."/>
            <person name="Huettel B."/>
            <person name="Barry K.W."/>
            <person name="Haridas S."/>
            <person name="Chen C."/>
            <person name="Bauer D."/>
            <person name="Andreopoulos W."/>
            <person name="Pangilinan J."/>
            <person name="LaButti K."/>
            <person name="Riley R."/>
            <person name="Lipzen A."/>
            <person name="Clum A."/>
            <person name="Drula E."/>
            <person name="Henrissat B."/>
            <person name="Kohler A."/>
            <person name="Grigoriev I.V."/>
            <person name="Martin F.M."/>
            <person name="Hacquard S."/>
        </authorList>
    </citation>
    <scope>NUCLEOTIDE SEQUENCE</scope>
    <source>
        <strain evidence="1">MPI-CAGE-CH-0235</strain>
    </source>
</reference>
<evidence type="ECO:0000313" key="1">
    <source>
        <dbReference type="EMBL" id="KAH7303860.1"/>
    </source>
</evidence>